<dbReference type="SMART" id="SM00829">
    <property type="entry name" value="PKS_ER"/>
    <property type="match status" value="1"/>
</dbReference>
<proteinExistence type="inferred from homology"/>
<evidence type="ECO:0000256" key="3">
    <source>
        <dbReference type="ARBA" id="ARBA00008072"/>
    </source>
</evidence>
<dbReference type="GO" id="GO:0006062">
    <property type="term" value="P:sorbitol catabolic process"/>
    <property type="evidence" value="ECO:0007669"/>
    <property type="project" value="TreeGrafter"/>
</dbReference>
<evidence type="ECO:0000313" key="10">
    <source>
        <dbReference type="Proteomes" id="UP000696573"/>
    </source>
</evidence>
<dbReference type="GO" id="GO:0008270">
    <property type="term" value="F:zinc ion binding"/>
    <property type="evidence" value="ECO:0007669"/>
    <property type="project" value="InterPro"/>
</dbReference>
<comment type="cofactor">
    <cofactor evidence="1">
        <name>Zn(2+)</name>
        <dbReference type="ChEBI" id="CHEBI:29105"/>
    </cofactor>
</comment>
<dbReference type="InterPro" id="IPR036291">
    <property type="entry name" value="NAD(P)-bd_dom_sf"/>
</dbReference>
<keyword evidence="6" id="KW-0560">Oxidoreductase</keyword>
<dbReference type="SUPFAM" id="SSF51735">
    <property type="entry name" value="NAD(P)-binding Rossmann-fold domains"/>
    <property type="match status" value="1"/>
</dbReference>
<dbReference type="PANTHER" id="PTHR43161:SF25">
    <property type="entry name" value="ALCOHOL DEHYDROGENASE, PUTATIVE (AFU_ORTHOLOGUE AFUA_1G14390)-RELATED"/>
    <property type="match status" value="1"/>
</dbReference>
<dbReference type="PANTHER" id="PTHR43161">
    <property type="entry name" value="SORBITOL DEHYDROGENASE"/>
    <property type="match status" value="1"/>
</dbReference>
<dbReference type="GO" id="GO:0003939">
    <property type="term" value="F:L-iditol 2-dehydrogenase (NAD+) activity"/>
    <property type="evidence" value="ECO:0007669"/>
    <property type="project" value="TreeGrafter"/>
</dbReference>
<dbReference type="Proteomes" id="UP000696573">
    <property type="component" value="Unassembled WGS sequence"/>
</dbReference>
<dbReference type="InterPro" id="IPR045306">
    <property type="entry name" value="SDH-like"/>
</dbReference>
<feature type="domain" description="Enoyl reductase (ER)" evidence="8">
    <location>
        <begin position="11"/>
        <end position="389"/>
    </location>
</feature>
<evidence type="ECO:0000256" key="2">
    <source>
        <dbReference type="ARBA" id="ARBA00004921"/>
    </source>
</evidence>
<dbReference type="Pfam" id="PF08240">
    <property type="entry name" value="ADH_N"/>
    <property type="match status" value="1"/>
</dbReference>
<organism evidence="9 10">
    <name type="scientific">Clonostachys rhizophaga</name>
    <dbReference type="NCBI Taxonomy" id="160324"/>
    <lineage>
        <taxon>Eukaryota</taxon>
        <taxon>Fungi</taxon>
        <taxon>Dikarya</taxon>
        <taxon>Ascomycota</taxon>
        <taxon>Pezizomycotina</taxon>
        <taxon>Sordariomycetes</taxon>
        <taxon>Hypocreomycetidae</taxon>
        <taxon>Hypocreales</taxon>
        <taxon>Bionectriaceae</taxon>
        <taxon>Clonostachys</taxon>
    </lineage>
</organism>
<evidence type="ECO:0000256" key="4">
    <source>
        <dbReference type="ARBA" id="ARBA00022723"/>
    </source>
</evidence>
<gene>
    <name evidence="9" type="ORF">CRHIZ90672A_00005318</name>
</gene>
<evidence type="ECO:0000256" key="5">
    <source>
        <dbReference type="ARBA" id="ARBA00022833"/>
    </source>
</evidence>
<comment type="pathway">
    <text evidence="2">Carbohydrate degradation.</text>
</comment>
<dbReference type="PROSITE" id="PS00059">
    <property type="entry name" value="ADH_ZINC"/>
    <property type="match status" value="1"/>
</dbReference>
<evidence type="ECO:0000256" key="1">
    <source>
        <dbReference type="ARBA" id="ARBA00001947"/>
    </source>
</evidence>
<comment type="similarity">
    <text evidence="3">Belongs to the zinc-containing alcohol dehydrogenase family.</text>
</comment>
<sequence length="397" mass="42938">MSGIMLAQELHAAKDLRLVTRSIESPAEDEVQIAMRATTLCGSELHYFTHFANGDFKIREPLSPGHECSGVIVAVGAAAEKNRDLKVGDRVAVEVGVPCGDCDRCAEGTYNVCGKLRFRSSATAFPHYQGTLQQRFNHPAQWVHKLPESISFAEGALLEPLAVAIHAVCRADAKKGASCLVVGAGAVGLLCAAVARSFGYRHIVRADIVQHRLDFALSNGFADAAVKIPARRSRTTEEGLAFAKEDAETLRQQNGDKTFDRTFECTGVESCVRTSIYVSNIRYLQDNGKKAHSLLKATRNGGKILLVGMGTPAQTLPISAASLREVDIIGAWRYANCYPRGIELMEHAGRDGIPDLKKLITHSFQGLEEAGAAFDMAAKTCDEEGKLVIKVVLENAE</sequence>
<protein>
    <recommendedName>
        <fullName evidence="8">Enoyl reductase (ER) domain-containing protein</fullName>
    </recommendedName>
</protein>
<keyword evidence="4" id="KW-0479">Metal-binding</keyword>
<dbReference type="Gene3D" id="3.40.50.720">
    <property type="entry name" value="NAD(P)-binding Rossmann-like Domain"/>
    <property type="match status" value="1"/>
</dbReference>
<dbReference type="EMBL" id="CABFNQ020000544">
    <property type="protein sequence ID" value="CAH0018695.1"/>
    <property type="molecule type" value="Genomic_DNA"/>
</dbReference>
<dbReference type="InterPro" id="IPR002328">
    <property type="entry name" value="ADH_Zn_CS"/>
</dbReference>
<dbReference type="AlphaFoldDB" id="A0A9N9YCV8"/>
<keyword evidence="10" id="KW-1185">Reference proteome</keyword>
<dbReference type="InterPro" id="IPR011032">
    <property type="entry name" value="GroES-like_sf"/>
</dbReference>
<keyword evidence="5" id="KW-0862">Zinc</keyword>
<dbReference type="InterPro" id="IPR020843">
    <property type="entry name" value="ER"/>
</dbReference>
<evidence type="ECO:0000256" key="7">
    <source>
        <dbReference type="ARBA" id="ARBA00023027"/>
    </source>
</evidence>
<reference evidence="9" key="1">
    <citation type="submission" date="2021-10" db="EMBL/GenBank/DDBJ databases">
        <authorList>
            <person name="Piombo E."/>
        </authorList>
    </citation>
    <scope>NUCLEOTIDE SEQUENCE</scope>
</reference>
<dbReference type="CDD" id="cd05285">
    <property type="entry name" value="sorbitol_DH"/>
    <property type="match status" value="1"/>
</dbReference>
<dbReference type="InterPro" id="IPR013154">
    <property type="entry name" value="ADH-like_N"/>
</dbReference>
<name>A0A9N9YCV8_9HYPO</name>
<comment type="caution">
    <text evidence="9">The sequence shown here is derived from an EMBL/GenBank/DDBJ whole genome shotgun (WGS) entry which is preliminary data.</text>
</comment>
<evidence type="ECO:0000313" key="9">
    <source>
        <dbReference type="EMBL" id="CAH0018695.1"/>
    </source>
</evidence>
<accession>A0A9N9YCV8</accession>
<dbReference type="SUPFAM" id="SSF50129">
    <property type="entry name" value="GroES-like"/>
    <property type="match status" value="1"/>
</dbReference>
<dbReference type="OrthoDB" id="5363962at2759"/>
<evidence type="ECO:0000259" key="8">
    <source>
        <dbReference type="SMART" id="SM00829"/>
    </source>
</evidence>
<keyword evidence="7" id="KW-0520">NAD</keyword>
<dbReference type="Gene3D" id="3.90.180.10">
    <property type="entry name" value="Medium-chain alcohol dehydrogenases, catalytic domain"/>
    <property type="match status" value="1"/>
</dbReference>
<evidence type="ECO:0000256" key="6">
    <source>
        <dbReference type="ARBA" id="ARBA00023002"/>
    </source>
</evidence>